<reference evidence="3 4" key="1">
    <citation type="submission" date="2018-08" db="EMBL/GenBank/DDBJ databases">
        <title>Muricauda nanhaiensis sp. nov., isolated from seawater of the South China Sea.</title>
        <authorList>
            <person name="Dang Y."/>
        </authorList>
    </citation>
    <scope>NUCLEOTIDE SEQUENCE [LARGE SCALE GENOMIC DNA]</scope>
    <source>
        <strain evidence="3 4">SM1704</strain>
    </source>
</reference>
<accession>A0A371JN22</accession>
<sequence length="294" mass="33899">MIILNKKNMIKQILVPVDFSEHSMNALSYGQILFEKNEVTFHLFAAFQLNAPGVIEDEWDNEWLESWESDDMETYIPVDELEKLLKEVKQNNKNEKHQFKMGYTVNTLEDGVAEQVAKLGIDLILMGTKGAKGLKQFFLGSNAVTLINKVRSCPIIVVPRAYTAIAGPKQVVFSTNFKRPFNTKELQPLMDLLIQWNADLKIVQLMEDQYLDYRQKIHRDALVVLLKKIPHVFNKIMFDSSETEALRDFVMETQSDMISLIYHKQSFFYGLMQENVVEKTAFNSTVPLLVLRGL</sequence>
<evidence type="ECO:0000313" key="4">
    <source>
        <dbReference type="Proteomes" id="UP000261828"/>
    </source>
</evidence>
<protein>
    <submittedName>
        <fullName evidence="3">Universal stress protein</fullName>
    </submittedName>
</protein>
<dbReference type="PANTHER" id="PTHR46268:SF6">
    <property type="entry name" value="UNIVERSAL STRESS PROTEIN UP12"/>
    <property type="match status" value="1"/>
</dbReference>
<comment type="similarity">
    <text evidence="1">Belongs to the universal stress protein A family.</text>
</comment>
<dbReference type="InterPro" id="IPR006016">
    <property type="entry name" value="UspA"/>
</dbReference>
<dbReference type="PRINTS" id="PR01438">
    <property type="entry name" value="UNVRSLSTRESS"/>
</dbReference>
<dbReference type="SUPFAM" id="SSF52402">
    <property type="entry name" value="Adenine nucleotide alpha hydrolases-like"/>
    <property type="match status" value="2"/>
</dbReference>
<dbReference type="Gene3D" id="3.40.50.12370">
    <property type="match status" value="1"/>
</dbReference>
<feature type="domain" description="UspA" evidence="2">
    <location>
        <begin position="9"/>
        <end position="159"/>
    </location>
</feature>
<comment type="caution">
    <text evidence="3">The sequence shown here is derived from an EMBL/GenBank/DDBJ whole genome shotgun (WGS) entry which is preliminary data.</text>
</comment>
<keyword evidence="4" id="KW-1185">Reference proteome</keyword>
<dbReference type="PANTHER" id="PTHR46268">
    <property type="entry name" value="STRESS RESPONSE PROTEIN NHAX"/>
    <property type="match status" value="1"/>
</dbReference>
<organism evidence="3 4">
    <name type="scientific">Flagellimonas nanhaiensis</name>
    <dbReference type="NCBI Taxonomy" id="2292706"/>
    <lineage>
        <taxon>Bacteria</taxon>
        <taxon>Pseudomonadati</taxon>
        <taxon>Bacteroidota</taxon>
        <taxon>Flavobacteriia</taxon>
        <taxon>Flavobacteriales</taxon>
        <taxon>Flavobacteriaceae</taxon>
        <taxon>Flagellimonas</taxon>
    </lineage>
</organism>
<dbReference type="Proteomes" id="UP000261828">
    <property type="component" value="Unassembled WGS sequence"/>
</dbReference>
<dbReference type="Pfam" id="PF00582">
    <property type="entry name" value="Usp"/>
    <property type="match status" value="1"/>
</dbReference>
<dbReference type="CDD" id="cd00293">
    <property type="entry name" value="USP-like"/>
    <property type="match status" value="1"/>
</dbReference>
<dbReference type="EMBL" id="QTJX01000003">
    <property type="protein sequence ID" value="RDY58642.1"/>
    <property type="molecule type" value="Genomic_DNA"/>
</dbReference>
<evidence type="ECO:0000313" key="3">
    <source>
        <dbReference type="EMBL" id="RDY58642.1"/>
    </source>
</evidence>
<dbReference type="AlphaFoldDB" id="A0A371JN22"/>
<gene>
    <name evidence="3" type="ORF">DX873_13200</name>
</gene>
<dbReference type="InterPro" id="IPR006015">
    <property type="entry name" value="Universal_stress_UspA"/>
</dbReference>
<name>A0A371JN22_9FLAO</name>
<evidence type="ECO:0000256" key="1">
    <source>
        <dbReference type="ARBA" id="ARBA00008791"/>
    </source>
</evidence>
<proteinExistence type="inferred from homology"/>
<evidence type="ECO:0000259" key="2">
    <source>
        <dbReference type="Pfam" id="PF00582"/>
    </source>
</evidence>